<name>A0AAE0LCU4_9CHLO</name>
<evidence type="ECO:0000313" key="1">
    <source>
        <dbReference type="EMBL" id="KAK3280084.1"/>
    </source>
</evidence>
<organism evidence="1 2">
    <name type="scientific">Cymbomonas tetramitiformis</name>
    <dbReference type="NCBI Taxonomy" id="36881"/>
    <lineage>
        <taxon>Eukaryota</taxon>
        <taxon>Viridiplantae</taxon>
        <taxon>Chlorophyta</taxon>
        <taxon>Pyramimonadophyceae</taxon>
        <taxon>Pyramimonadales</taxon>
        <taxon>Pyramimonadaceae</taxon>
        <taxon>Cymbomonas</taxon>
    </lineage>
</organism>
<proteinExistence type="predicted"/>
<dbReference type="Proteomes" id="UP001190700">
    <property type="component" value="Unassembled WGS sequence"/>
</dbReference>
<protein>
    <submittedName>
        <fullName evidence="1">Uncharacterized protein</fullName>
    </submittedName>
</protein>
<accession>A0AAE0LCU4</accession>
<sequence>MGSLKAMLDDSIFAPRKKEALSGDYFDTTEMRNKMFKLDWGRMDKKPTFIAFKKKNGLALEDKETGKLKPTPLLKFYKNTMRTEYDVICNAYTYYICREKGSPQHAMSQKEFEEFCFHNGLRDCADASKKKFGFMNLTRLFQELNEEPDPANKKKKAENAANDDDALMRFEFLELIIRLSWAFPQSPEPKTQFQGYLMYVRSNFMREAQLGAIDRNVFRKERLYTPEVLAVLKAYQEELRTIYTLAVGTDPGIGKDSPKLSYKKWCWLSERCEFEDTNLFEGNNLPLACGGIPAQGLHRNELTLIFMTSMMMVPDEIKHRDLYNVASFTEFLEALCRVAESKDLATKEALEQFEFMSTVNAIYDAAAQVKAKKKPKIARRPSSEFWANPEKTRSLAERVLSFLDYMFLKFEPDCGSVLMSTYESAKLLGSLASESKQLYGKVMWA</sequence>
<gene>
    <name evidence="1" type="ORF">CYMTET_12066</name>
</gene>
<comment type="caution">
    <text evidence="1">The sequence shown here is derived from an EMBL/GenBank/DDBJ whole genome shotgun (WGS) entry which is preliminary data.</text>
</comment>
<dbReference type="AlphaFoldDB" id="A0AAE0LCU4"/>
<reference evidence="1 2" key="1">
    <citation type="journal article" date="2015" name="Genome Biol. Evol.">
        <title>Comparative Genomics of a Bacterivorous Green Alga Reveals Evolutionary Causalities and Consequences of Phago-Mixotrophic Mode of Nutrition.</title>
        <authorList>
            <person name="Burns J.A."/>
            <person name="Paasch A."/>
            <person name="Narechania A."/>
            <person name="Kim E."/>
        </authorList>
    </citation>
    <scope>NUCLEOTIDE SEQUENCE [LARGE SCALE GENOMIC DNA]</scope>
    <source>
        <strain evidence="1 2">PLY_AMNH</strain>
    </source>
</reference>
<keyword evidence="2" id="KW-1185">Reference proteome</keyword>
<evidence type="ECO:0000313" key="2">
    <source>
        <dbReference type="Proteomes" id="UP001190700"/>
    </source>
</evidence>
<dbReference type="EMBL" id="LGRX02004546">
    <property type="protein sequence ID" value="KAK3280084.1"/>
    <property type="molecule type" value="Genomic_DNA"/>
</dbReference>